<dbReference type="EMBL" id="FNYY01000005">
    <property type="protein sequence ID" value="SEJ42121.1"/>
    <property type="molecule type" value="Genomic_DNA"/>
</dbReference>
<accession>A0A975W9U2</accession>
<dbReference type="AlphaFoldDB" id="A0A975W9U2"/>
<feature type="region of interest" description="Disordered" evidence="2">
    <location>
        <begin position="49"/>
        <end position="77"/>
    </location>
</feature>
<feature type="coiled-coil region" evidence="1">
    <location>
        <begin position="6"/>
        <end position="40"/>
    </location>
</feature>
<sequence>MPDNALEKAENLKFEMAERITALEADLTEARAELARAERFISEYHAFMSGDTPPESLEEESPEVVTPARKRPRNPPKEKVAELSVEIIRERGEPIPRDDLYEALDERGLHIEGKDPRMVLSTMLWRQPETVVRLKRGGYWPANDPLPEGEELAARAASE</sequence>
<name>A0A975W9U2_9RHOB</name>
<dbReference type="RefSeq" id="WP_139211299.1">
    <property type="nucleotide sequence ID" value="NZ_CATMKJ010000009.1"/>
</dbReference>
<proteinExistence type="predicted"/>
<protein>
    <recommendedName>
        <fullName evidence="5">HTH HARE-type domain-containing protein</fullName>
    </recommendedName>
</protein>
<dbReference type="GeneID" id="80818255"/>
<organism evidence="3 4">
    <name type="scientific">Marinovum algicola</name>
    <dbReference type="NCBI Taxonomy" id="42444"/>
    <lineage>
        <taxon>Bacteria</taxon>
        <taxon>Pseudomonadati</taxon>
        <taxon>Pseudomonadota</taxon>
        <taxon>Alphaproteobacteria</taxon>
        <taxon>Rhodobacterales</taxon>
        <taxon>Roseobacteraceae</taxon>
        <taxon>Marinovum</taxon>
    </lineage>
</organism>
<keyword evidence="1" id="KW-0175">Coiled coil</keyword>
<evidence type="ECO:0000313" key="3">
    <source>
        <dbReference type="EMBL" id="SEJ42121.1"/>
    </source>
</evidence>
<evidence type="ECO:0008006" key="5">
    <source>
        <dbReference type="Google" id="ProtNLM"/>
    </source>
</evidence>
<evidence type="ECO:0000256" key="1">
    <source>
        <dbReference type="SAM" id="Coils"/>
    </source>
</evidence>
<reference evidence="3 4" key="1">
    <citation type="submission" date="2016-10" db="EMBL/GenBank/DDBJ databases">
        <authorList>
            <person name="Varghese N."/>
            <person name="Submissions S."/>
        </authorList>
    </citation>
    <scope>NUCLEOTIDE SEQUENCE [LARGE SCALE GENOMIC DNA]</scope>
    <source>
        <strain evidence="3 4">FF3</strain>
    </source>
</reference>
<evidence type="ECO:0000313" key="4">
    <source>
        <dbReference type="Proteomes" id="UP000182932"/>
    </source>
</evidence>
<comment type="caution">
    <text evidence="3">The sequence shown here is derived from an EMBL/GenBank/DDBJ whole genome shotgun (WGS) entry which is preliminary data.</text>
</comment>
<dbReference type="Proteomes" id="UP000182932">
    <property type="component" value="Unassembled WGS sequence"/>
</dbReference>
<gene>
    <name evidence="3" type="ORF">SAMN04487940_105292</name>
</gene>
<evidence type="ECO:0000256" key="2">
    <source>
        <dbReference type="SAM" id="MobiDB-lite"/>
    </source>
</evidence>
<keyword evidence="4" id="KW-1185">Reference proteome</keyword>